<accession>A0ABR7INQ4</accession>
<dbReference type="Proteomes" id="UP000649151">
    <property type="component" value="Unassembled WGS sequence"/>
</dbReference>
<name>A0ABR7INQ4_9CLOT</name>
<sequence>MNLRNKTVISLPKVVGKGYRDFWKFKGRYRVCKGSRASKKSKTTALWFITNMMKYPGANLLVVRKVYRTLKDSCFTELQWAISRLQVKSYWEVKESPLEMTYKPTGQKIYFRGLDDPLKVTSITVKTGYLCWAWIEEAYEITNESDFNMLDESIRGAIPEETGLFKQITITFNPWNEKHWLKKRFFDNPDDETLAMTTNYTCNEWLDESDLKVFETMKKNNPKRYKVAGLGDWGIIDGLVYENWEEKVFDIEELQQLTHIRSAFGLDFGYTNDPTALFCGFIDQTNKTIWVFDELYQKGMSNEKIAERIIKLGYAKERIRADSAEPKSIDRLYSLGLSHIREAQKGKDSISHGIDFIQDYHIIIHPKCVNFITEISNYTWDTDSRTGKRLNKPVDDFNHLMDAMRYALEDFSMGETFSFQ</sequence>
<evidence type="ECO:0000313" key="3">
    <source>
        <dbReference type="EMBL" id="MBC5786758.1"/>
    </source>
</evidence>
<dbReference type="Pfam" id="PF17288">
    <property type="entry name" value="Terminase_3C"/>
    <property type="match status" value="1"/>
</dbReference>
<dbReference type="NCBIfam" id="TIGR01547">
    <property type="entry name" value="phage_term_2"/>
    <property type="match status" value="1"/>
</dbReference>
<evidence type="ECO:0000313" key="4">
    <source>
        <dbReference type="Proteomes" id="UP000649151"/>
    </source>
</evidence>
<dbReference type="InterPro" id="IPR044269">
    <property type="entry name" value="Terminase_large_su_SPP1-like"/>
</dbReference>
<dbReference type="PANTHER" id="PTHR39184">
    <property type="match status" value="1"/>
</dbReference>
<organism evidence="3 4">
    <name type="scientific">Clostridium facile</name>
    <dbReference type="NCBI Taxonomy" id="2763035"/>
    <lineage>
        <taxon>Bacteria</taxon>
        <taxon>Bacillati</taxon>
        <taxon>Bacillota</taxon>
        <taxon>Clostridia</taxon>
        <taxon>Eubacteriales</taxon>
        <taxon>Clostridiaceae</taxon>
        <taxon>Clostridium</taxon>
    </lineage>
</organism>
<reference evidence="3 4" key="1">
    <citation type="submission" date="2020-08" db="EMBL/GenBank/DDBJ databases">
        <title>Genome public.</title>
        <authorList>
            <person name="Liu C."/>
            <person name="Sun Q."/>
        </authorList>
    </citation>
    <scope>NUCLEOTIDE SEQUENCE [LARGE SCALE GENOMIC DNA]</scope>
    <source>
        <strain evidence="3 4">NSJ-27</strain>
    </source>
</reference>
<dbReference type="InterPro" id="IPR027417">
    <property type="entry name" value="P-loop_NTPase"/>
</dbReference>
<proteinExistence type="inferred from homology"/>
<evidence type="ECO:0000259" key="1">
    <source>
        <dbReference type="Pfam" id="PF04466"/>
    </source>
</evidence>
<evidence type="ECO:0000259" key="2">
    <source>
        <dbReference type="Pfam" id="PF17288"/>
    </source>
</evidence>
<dbReference type="InterPro" id="IPR006437">
    <property type="entry name" value="Phage_terminase_lsu"/>
</dbReference>
<dbReference type="EMBL" id="JACOQK010000001">
    <property type="protein sequence ID" value="MBC5786758.1"/>
    <property type="molecule type" value="Genomic_DNA"/>
</dbReference>
<feature type="domain" description="Phage terminase large subunit C-terminal" evidence="2">
    <location>
        <begin position="267"/>
        <end position="410"/>
    </location>
</feature>
<dbReference type="InterPro" id="IPR052380">
    <property type="entry name" value="Viral_DNA_packaging_terminase"/>
</dbReference>
<comment type="caution">
    <text evidence="3">The sequence shown here is derived from an EMBL/GenBank/DDBJ whole genome shotgun (WGS) entry which is preliminary data.</text>
</comment>
<dbReference type="HAMAP" id="MF_04145">
    <property type="entry name" value="TERL_SPP1"/>
    <property type="match status" value="1"/>
</dbReference>
<dbReference type="InterPro" id="IPR035413">
    <property type="entry name" value="Terminase_L_C"/>
</dbReference>
<dbReference type="RefSeq" id="WP_186995988.1">
    <property type="nucleotide sequence ID" value="NZ_JACOQK010000001.1"/>
</dbReference>
<gene>
    <name evidence="3" type="ORF">H8Z77_01810</name>
</gene>
<protein>
    <submittedName>
        <fullName evidence="3">PBSX family phage terminase large subunit</fullName>
    </submittedName>
</protein>
<dbReference type="PANTHER" id="PTHR39184:SF1">
    <property type="entry name" value="PBSX PHAGE TERMINASE LARGE SUBUNIT"/>
    <property type="match status" value="1"/>
</dbReference>
<dbReference type="Gene3D" id="3.30.420.280">
    <property type="match status" value="1"/>
</dbReference>
<dbReference type="Pfam" id="PF04466">
    <property type="entry name" value="Terminase_3"/>
    <property type="match status" value="1"/>
</dbReference>
<dbReference type="InterPro" id="IPR035412">
    <property type="entry name" value="Terminase_L_N"/>
</dbReference>
<keyword evidence="4" id="KW-1185">Reference proteome</keyword>
<dbReference type="Gene3D" id="3.40.50.300">
    <property type="entry name" value="P-loop containing nucleotide triphosphate hydrolases"/>
    <property type="match status" value="1"/>
</dbReference>
<feature type="domain" description="Phage terminase large subunit N-terminal" evidence="1">
    <location>
        <begin position="28"/>
        <end position="231"/>
    </location>
</feature>